<dbReference type="OrthoDB" id="7172369at2"/>
<evidence type="ECO:0000259" key="1">
    <source>
        <dbReference type="Pfam" id="PF20033"/>
    </source>
</evidence>
<dbReference type="STRING" id="1121895.GCA_000378485_00801"/>
<feature type="domain" description="DUF6438" evidence="1">
    <location>
        <begin position="155"/>
        <end position="265"/>
    </location>
</feature>
<dbReference type="AlphaFoldDB" id="A0A0A2M122"/>
<keyword evidence="3" id="KW-1185">Reference proteome</keyword>
<protein>
    <recommendedName>
        <fullName evidence="1">DUF6438 domain-containing protein</fullName>
    </recommendedName>
</protein>
<sequence length="377" mass="44302">MKKIILFIIAVLFVSCKKDRVIVPAHDQVSYSKEMLLGNWAIYDTVKRHLRFDKRGFEFFDNDTCEFKLGFTDEKRYENDTVTDRDNKVHYSLGNLTKYILNKEILKIYNLSYKRWDTYKIRKLSNDTLVIGWNKSWTTFVKKRYDVKKVPDFDSVIVSSSICFGACPMVSIMISKDGYVSYNGSYHTSAKGDYTSKISKKEFNEIALRFKRANYFMLKESYNTAVTDSRTVSVLFIKDGKIVKSVEDYASSSPDEFTWAYNPVILLYQSLNLVKEHLPDYTKPEFMMSHFKSKTNYLDLTDAETYYLVNLVKKGKEGNFSFSESYDWKYKNDAVNRVSSDGRYYKFQLKDKTTRTFDIGYNFITDNKFVNKIENIK</sequence>
<evidence type="ECO:0000313" key="3">
    <source>
        <dbReference type="Proteomes" id="UP000030152"/>
    </source>
</evidence>
<organism evidence="2 3">
    <name type="scientific">Flavobacterium rivuli WB 3.3-2 = DSM 21788</name>
    <dbReference type="NCBI Taxonomy" id="1121895"/>
    <lineage>
        <taxon>Bacteria</taxon>
        <taxon>Pseudomonadati</taxon>
        <taxon>Bacteroidota</taxon>
        <taxon>Flavobacteriia</taxon>
        <taxon>Flavobacteriales</taxon>
        <taxon>Flavobacteriaceae</taxon>
        <taxon>Flavobacterium</taxon>
    </lineage>
</organism>
<comment type="caution">
    <text evidence="2">The sequence shown here is derived from an EMBL/GenBank/DDBJ whole genome shotgun (WGS) entry which is preliminary data.</text>
</comment>
<gene>
    <name evidence="2" type="ORF">Q765_12205</name>
</gene>
<dbReference type="Proteomes" id="UP000030152">
    <property type="component" value="Unassembled WGS sequence"/>
</dbReference>
<dbReference type="eggNOG" id="ENOG5032BWQ">
    <property type="taxonomic scope" value="Bacteria"/>
</dbReference>
<accession>A0A0A2M122</accession>
<name>A0A0A2M122_9FLAO</name>
<dbReference type="InterPro" id="IPR045497">
    <property type="entry name" value="DUF6438"/>
</dbReference>
<dbReference type="PROSITE" id="PS51257">
    <property type="entry name" value="PROKAR_LIPOPROTEIN"/>
    <property type="match status" value="1"/>
</dbReference>
<evidence type="ECO:0000313" key="2">
    <source>
        <dbReference type="EMBL" id="KGO86332.1"/>
    </source>
</evidence>
<reference evidence="2 3" key="1">
    <citation type="submission" date="2013-09" db="EMBL/GenBank/DDBJ databases">
        <authorList>
            <person name="Zeng Z."/>
            <person name="Chen C."/>
        </authorList>
    </citation>
    <scope>NUCLEOTIDE SEQUENCE [LARGE SCALE GENOMIC DNA]</scope>
    <source>
        <strain evidence="2 3">WB 3.3-2</strain>
    </source>
</reference>
<dbReference type="Pfam" id="PF20033">
    <property type="entry name" value="DUF6438"/>
    <property type="match status" value="1"/>
</dbReference>
<proteinExistence type="predicted"/>
<dbReference type="EMBL" id="JRLX01000011">
    <property type="protein sequence ID" value="KGO86332.1"/>
    <property type="molecule type" value="Genomic_DNA"/>
</dbReference>